<evidence type="ECO:0000256" key="3">
    <source>
        <dbReference type="ARBA" id="ARBA00023157"/>
    </source>
</evidence>
<dbReference type="InterPro" id="IPR036772">
    <property type="entry name" value="SRCR-like_dom_sf"/>
</dbReference>
<keyword evidence="8" id="KW-1185">Reference proteome</keyword>
<dbReference type="SMART" id="SM00202">
    <property type="entry name" value="SR"/>
    <property type="match status" value="1"/>
</dbReference>
<dbReference type="PANTHER" id="PTHR47653">
    <property type="entry name" value="PROTEIN BARK BEETLE"/>
    <property type="match status" value="1"/>
</dbReference>
<dbReference type="GO" id="GO:0045217">
    <property type="term" value="P:cell-cell junction maintenance"/>
    <property type="evidence" value="ECO:0007669"/>
    <property type="project" value="TreeGrafter"/>
</dbReference>
<evidence type="ECO:0000259" key="6">
    <source>
        <dbReference type="PROSITE" id="PS50287"/>
    </source>
</evidence>
<protein>
    <recommendedName>
        <fullName evidence="6">SRCR domain-containing protein</fullName>
    </recommendedName>
</protein>
<accession>A0A8C0KPT1</accession>
<feature type="disulfide bond" evidence="5">
    <location>
        <begin position="54"/>
        <end position="115"/>
    </location>
</feature>
<reference evidence="7" key="1">
    <citation type="submission" date="2025-08" db="UniProtKB">
        <authorList>
            <consortium name="Ensembl"/>
        </authorList>
    </citation>
    <scope>IDENTIFICATION</scope>
</reference>
<dbReference type="PRINTS" id="PR00258">
    <property type="entry name" value="SPERACTRCPTR"/>
</dbReference>
<name>A0A8C0KPT1_CANLU</name>
<dbReference type="SUPFAM" id="SSF56487">
    <property type="entry name" value="SRCR-like"/>
    <property type="match status" value="1"/>
</dbReference>
<feature type="disulfide bond" evidence="5">
    <location>
        <begin position="85"/>
        <end position="95"/>
    </location>
</feature>
<evidence type="ECO:0000256" key="5">
    <source>
        <dbReference type="PROSITE-ProRule" id="PRU00196"/>
    </source>
</evidence>
<dbReference type="PROSITE" id="PS00420">
    <property type="entry name" value="SRCR_1"/>
    <property type="match status" value="1"/>
</dbReference>
<keyword evidence="3 5" id="KW-1015">Disulfide bond</keyword>
<dbReference type="AlphaFoldDB" id="A0A8C0KPT1"/>
<evidence type="ECO:0000256" key="2">
    <source>
        <dbReference type="ARBA" id="ARBA00022737"/>
    </source>
</evidence>
<evidence type="ECO:0000256" key="1">
    <source>
        <dbReference type="ARBA" id="ARBA00022729"/>
    </source>
</evidence>
<dbReference type="Proteomes" id="UP000694391">
    <property type="component" value="Unplaced"/>
</dbReference>
<evidence type="ECO:0000256" key="4">
    <source>
        <dbReference type="ARBA" id="ARBA00023180"/>
    </source>
</evidence>
<dbReference type="PROSITE" id="PS50287">
    <property type="entry name" value="SRCR_2"/>
    <property type="match status" value="1"/>
</dbReference>
<dbReference type="FunFam" id="3.10.250.10:FF:000003">
    <property type="entry name" value="Deleted in malignant brain tumors 1"/>
    <property type="match status" value="1"/>
</dbReference>
<keyword evidence="2" id="KW-0677">Repeat</keyword>
<feature type="domain" description="SRCR" evidence="6">
    <location>
        <begin position="16"/>
        <end position="116"/>
    </location>
</feature>
<proteinExistence type="predicted"/>
<sequence length="218" mass="23613">CPLTRSLFSCPADPDLRLVGGRSRCEGRVEVRHQGVWGTVCDDHWDIRDARVVCRLLGCGPALAALGRGHFGLGLGPILLDDVHCVGTEDALGHCRHSGWARHNCRHQEDAGVVCAGGSPGLCPASSASTPRSSNDLVAKAPAARMVRAYLSPTAGLNIFLAQPCGFIHWLCRIPIQGSICAEIGLQDYEVEGRSECNTMMKDIQLEVIRPQRPFFNF</sequence>
<keyword evidence="1" id="KW-0732">Signal</keyword>
<dbReference type="GeneTree" id="ENSGT00940000162108"/>
<dbReference type="PANTHER" id="PTHR47653:SF1">
    <property type="entry name" value="DELETED IN MALIGNANT BRAIN TUMORS 1 PROTEIN"/>
    <property type="match status" value="1"/>
</dbReference>
<evidence type="ECO:0000313" key="8">
    <source>
        <dbReference type="Proteomes" id="UP000694391"/>
    </source>
</evidence>
<dbReference type="Pfam" id="PF00530">
    <property type="entry name" value="SRCR"/>
    <property type="match status" value="1"/>
</dbReference>
<reference evidence="7" key="2">
    <citation type="submission" date="2025-09" db="UniProtKB">
        <authorList>
            <consortium name="Ensembl"/>
        </authorList>
    </citation>
    <scope>IDENTIFICATION</scope>
</reference>
<dbReference type="GO" id="GO:0016020">
    <property type="term" value="C:membrane"/>
    <property type="evidence" value="ECO:0007669"/>
    <property type="project" value="InterPro"/>
</dbReference>
<organism evidence="7 8">
    <name type="scientific">Canis lupus dingo</name>
    <name type="common">dingo</name>
    <dbReference type="NCBI Taxonomy" id="286419"/>
    <lineage>
        <taxon>Eukaryota</taxon>
        <taxon>Metazoa</taxon>
        <taxon>Chordata</taxon>
        <taxon>Craniata</taxon>
        <taxon>Vertebrata</taxon>
        <taxon>Euteleostomi</taxon>
        <taxon>Mammalia</taxon>
        <taxon>Eutheria</taxon>
        <taxon>Laurasiatheria</taxon>
        <taxon>Carnivora</taxon>
        <taxon>Caniformia</taxon>
        <taxon>Canidae</taxon>
        <taxon>Canis</taxon>
    </lineage>
</organism>
<keyword evidence="4" id="KW-0325">Glycoprotein</keyword>
<dbReference type="Ensembl" id="ENSCAFT00020022136.1">
    <property type="protein sequence ID" value="ENSCAFP00020019128.1"/>
    <property type="gene ID" value="ENSCAFG00020015189.1"/>
</dbReference>
<dbReference type="InterPro" id="IPR001190">
    <property type="entry name" value="SRCR"/>
</dbReference>
<dbReference type="InterPro" id="IPR053243">
    <property type="entry name" value="SJ_maturation_regulator"/>
</dbReference>
<dbReference type="Gene3D" id="3.10.250.10">
    <property type="entry name" value="SRCR-like domain"/>
    <property type="match status" value="1"/>
</dbReference>
<feature type="disulfide bond" evidence="5">
    <location>
        <begin position="41"/>
        <end position="105"/>
    </location>
</feature>
<evidence type="ECO:0000313" key="7">
    <source>
        <dbReference type="Ensembl" id="ENSCAFP00020019128.1"/>
    </source>
</evidence>